<sequence>ITDPIRIIPDTLETIPIINVGVLGLSSLVGTGVETGVGPRLFMNLGLKVIESLFFHCKTPFLDLNRDLNLSFSYISFDLRKRQIR</sequence>
<organism evidence="1 2">
    <name type="scientific">Dentiscutata erythropus</name>
    <dbReference type="NCBI Taxonomy" id="1348616"/>
    <lineage>
        <taxon>Eukaryota</taxon>
        <taxon>Fungi</taxon>
        <taxon>Fungi incertae sedis</taxon>
        <taxon>Mucoromycota</taxon>
        <taxon>Glomeromycotina</taxon>
        <taxon>Glomeromycetes</taxon>
        <taxon>Diversisporales</taxon>
        <taxon>Gigasporaceae</taxon>
        <taxon>Dentiscutata</taxon>
    </lineage>
</organism>
<keyword evidence="2" id="KW-1185">Reference proteome</keyword>
<evidence type="ECO:0000313" key="1">
    <source>
        <dbReference type="EMBL" id="CAG8789142.1"/>
    </source>
</evidence>
<accession>A0A9N9P6T4</accession>
<gene>
    <name evidence="1" type="ORF">DERYTH_LOCUS21044</name>
</gene>
<proteinExistence type="predicted"/>
<comment type="caution">
    <text evidence="1">The sequence shown here is derived from an EMBL/GenBank/DDBJ whole genome shotgun (WGS) entry which is preliminary data.</text>
</comment>
<reference evidence="1" key="1">
    <citation type="submission" date="2021-06" db="EMBL/GenBank/DDBJ databases">
        <authorList>
            <person name="Kallberg Y."/>
            <person name="Tangrot J."/>
            <person name="Rosling A."/>
        </authorList>
    </citation>
    <scope>NUCLEOTIDE SEQUENCE</scope>
    <source>
        <strain evidence="1">MA453B</strain>
    </source>
</reference>
<dbReference type="Proteomes" id="UP000789405">
    <property type="component" value="Unassembled WGS sequence"/>
</dbReference>
<protein>
    <submittedName>
        <fullName evidence="1">24833_t:CDS:1</fullName>
    </submittedName>
</protein>
<dbReference type="EMBL" id="CAJVPY010026051">
    <property type="protein sequence ID" value="CAG8789142.1"/>
    <property type="molecule type" value="Genomic_DNA"/>
</dbReference>
<name>A0A9N9P6T4_9GLOM</name>
<evidence type="ECO:0000313" key="2">
    <source>
        <dbReference type="Proteomes" id="UP000789405"/>
    </source>
</evidence>
<feature type="non-terminal residue" evidence="1">
    <location>
        <position position="85"/>
    </location>
</feature>
<feature type="non-terminal residue" evidence="1">
    <location>
        <position position="1"/>
    </location>
</feature>
<dbReference type="AlphaFoldDB" id="A0A9N9P6T4"/>